<dbReference type="AlphaFoldDB" id="A0A914E0J5"/>
<evidence type="ECO:0000313" key="2">
    <source>
        <dbReference type="Proteomes" id="UP000887540"/>
    </source>
</evidence>
<evidence type="ECO:0000256" key="1">
    <source>
        <dbReference type="SAM" id="Phobius"/>
    </source>
</evidence>
<accession>A0A914E0J5</accession>
<dbReference type="WBParaSite" id="ACRNAN_scaffold5121.g12953.t1">
    <property type="protein sequence ID" value="ACRNAN_scaffold5121.g12953.t1"/>
    <property type="gene ID" value="ACRNAN_scaffold5121.g12953"/>
</dbReference>
<keyword evidence="1" id="KW-0812">Transmembrane</keyword>
<organism evidence="2 3">
    <name type="scientific">Acrobeloides nanus</name>
    <dbReference type="NCBI Taxonomy" id="290746"/>
    <lineage>
        <taxon>Eukaryota</taxon>
        <taxon>Metazoa</taxon>
        <taxon>Ecdysozoa</taxon>
        <taxon>Nematoda</taxon>
        <taxon>Chromadorea</taxon>
        <taxon>Rhabditida</taxon>
        <taxon>Tylenchina</taxon>
        <taxon>Cephalobomorpha</taxon>
        <taxon>Cephaloboidea</taxon>
        <taxon>Cephalobidae</taxon>
        <taxon>Acrobeloides</taxon>
    </lineage>
</organism>
<keyword evidence="1" id="KW-0472">Membrane</keyword>
<feature type="transmembrane region" description="Helical" evidence="1">
    <location>
        <begin position="20"/>
        <end position="48"/>
    </location>
</feature>
<reference evidence="3" key="1">
    <citation type="submission" date="2022-11" db="UniProtKB">
        <authorList>
            <consortium name="WormBaseParasite"/>
        </authorList>
    </citation>
    <scope>IDENTIFICATION</scope>
</reference>
<protein>
    <submittedName>
        <fullName evidence="3">Uncharacterized protein</fullName>
    </submittedName>
</protein>
<keyword evidence="2" id="KW-1185">Reference proteome</keyword>
<sequence>MLILLKCTGLYFGSRKEGKVWYYVGIARASFLCLITVYKTAFMSWYFLTRQECIMCENPGSIVLISWGFKSTLSMIFLVYWQLKGDVVNLFMTLDLPHSAEENIKIKRSVQQVLIFSALIFILCVITGSISVYFAHSGGSYKSMIDLNEMKVIVF</sequence>
<name>A0A914E0J5_9BILA</name>
<keyword evidence="1" id="KW-1133">Transmembrane helix</keyword>
<proteinExistence type="predicted"/>
<feature type="transmembrane region" description="Helical" evidence="1">
    <location>
        <begin position="113"/>
        <end position="135"/>
    </location>
</feature>
<feature type="transmembrane region" description="Helical" evidence="1">
    <location>
        <begin position="60"/>
        <end position="83"/>
    </location>
</feature>
<dbReference type="Proteomes" id="UP000887540">
    <property type="component" value="Unplaced"/>
</dbReference>
<evidence type="ECO:0000313" key="3">
    <source>
        <dbReference type="WBParaSite" id="ACRNAN_scaffold5121.g12953.t1"/>
    </source>
</evidence>